<sequence>MAGNFHLLLLQGREGAGTDITRGELDAKVAGYIKKLGYGQVPQLEGTKLSIGEGVFT</sequence>
<protein>
    <submittedName>
        <fullName evidence="1">Uncharacterized protein</fullName>
    </submittedName>
</protein>
<dbReference type="EMBL" id="BARS01012248">
    <property type="protein sequence ID" value="GAF98363.1"/>
    <property type="molecule type" value="Genomic_DNA"/>
</dbReference>
<evidence type="ECO:0000313" key="1">
    <source>
        <dbReference type="EMBL" id="GAF98363.1"/>
    </source>
</evidence>
<comment type="caution">
    <text evidence="1">The sequence shown here is derived from an EMBL/GenBank/DDBJ whole genome shotgun (WGS) entry which is preliminary data.</text>
</comment>
<gene>
    <name evidence="1" type="ORF">S01H1_21910</name>
</gene>
<dbReference type="AlphaFoldDB" id="X0TXP7"/>
<reference evidence="1" key="1">
    <citation type="journal article" date="2014" name="Front. Microbiol.">
        <title>High frequency of phylogenetically diverse reductive dehalogenase-homologous genes in deep subseafloor sedimentary metagenomes.</title>
        <authorList>
            <person name="Kawai M."/>
            <person name="Futagami T."/>
            <person name="Toyoda A."/>
            <person name="Takaki Y."/>
            <person name="Nishi S."/>
            <person name="Hori S."/>
            <person name="Arai W."/>
            <person name="Tsubouchi T."/>
            <person name="Morono Y."/>
            <person name="Uchiyama I."/>
            <person name="Ito T."/>
            <person name="Fujiyama A."/>
            <person name="Inagaki F."/>
            <person name="Takami H."/>
        </authorList>
    </citation>
    <scope>NUCLEOTIDE SEQUENCE</scope>
    <source>
        <strain evidence="1">Expedition CK06-06</strain>
    </source>
</reference>
<organism evidence="1">
    <name type="scientific">marine sediment metagenome</name>
    <dbReference type="NCBI Taxonomy" id="412755"/>
    <lineage>
        <taxon>unclassified sequences</taxon>
        <taxon>metagenomes</taxon>
        <taxon>ecological metagenomes</taxon>
    </lineage>
</organism>
<proteinExistence type="predicted"/>
<accession>X0TXP7</accession>
<name>X0TXP7_9ZZZZ</name>